<dbReference type="OrthoDB" id="9797852at2"/>
<keyword evidence="4 7" id="KW-0812">Transmembrane</keyword>
<dbReference type="RefSeq" id="WP_146431542.1">
    <property type="nucleotide sequence ID" value="NZ_SJPF01000002.1"/>
</dbReference>
<feature type="transmembrane region" description="Helical" evidence="7">
    <location>
        <begin position="239"/>
        <end position="260"/>
    </location>
</feature>
<dbReference type="CDD" id="cd06261">
    <property type="entry name" value="TM_PBP2"/>
    <property type="match status" value="1"/>
</dbReference>
<dbReference type="InterPro" id="IPR035906">
    <property type="entry name" value="MetI-like_sf"/>
</dbReference>
<dbReference type="InterPro" id="IPR000515">
    <property type="entry name" value="MetI-like"/>
</dbReference>
<reference evidence="9 10" key="1">
    <citation type="submission" date="2019-02" db="EMBL/GenBank/DDBJ databases">
        <title>Deep-cultivation of Planctomycetes and their phenomic and genomic characterization uncovers novel biology.</title>
        <authorList>
            <person name="Wiegand S."/>
            <person name="Jogler M."/>
            <person name="Boedeker C."/>
            <person name="Pinto D."/>
            <person name="Vollmers J."/>
            <person name="Rivas-Marin E."/>
            <person name="Kohn T."/>
            <person name="Peeters S.H."/>
            <person name="Heuer A."/>
            <person name="Rast P."/>
            <person name="Oberbeckmann S."/>
            <person name="Bunk B."/>
            <person name="Jeske O."/>
            <person name="Meyerdierks A."/>
            <person name="Storesund J.E."/>
            <person name="Kallscheuer N."/>
            <person name="Luecker S."/>
            <person name="Lage O.M."/>
            <person name="Pohl T."/>
            <person name="Merkel B.J."/>
            <person name="Hornburger P."/>
            <person name="Mueller R.-W."/>
            <person name="Bruemmer F."/>
            <person name="Labrenz M."/>
            <person name="Spormann A.M."/>
            <person name="Op Den Camp H."/>
            <person name="Overmann J."/>
            <person name="Amann R."/>
            <person name="Jetten M.S.M."/>
            <person name="Mascher T."/>
            <person name="Medema M.H."/>
            <person name="Devos D.P."/>
            <person name="Kaster A.-K."/>
            <person name="Ovreas L."/>
            <person name="Rohde M."/>
            <person name="Galperin M.Y."/>
            <person name="Jogler C."/>
        </authorList>
    </citation>
    <scope>NUCLEOTIDE SEQUENCE [LARGE SCALE GENOMIC DNA]</scope>
    <source>
        <strain evidence="9 10">Enr8</strain>
    </source>
</reference>
<evidence type="ECO:0000256" key="2">
    <source>
        <dbReference type="ARBA" id="ARBA00022448"/>
    </source>
</evidence>
<feature type="transmembrane region" description="Helical" evidence="7">
    <location>
        <begin position="111"/>
        <end position="131"/>
    </location>
</feature>
<accession>A0A5C5VAB3</accession>
<evidence type="ECO:0000256" key="6">
    <source>
        <dbReference type="ARBA" id="ARBA00023136"/>
    </source>
</evidence>
<feature type="transmembrane region" description="Helical" evidence="7">
    <location>
        <begin position="12"/>
        <end position="35"/>
    </location>
</feature>
<gene>
    <name evidence="9" type="primary">gsiD</name>
    <name evidence="9" type="ORF">Enr8_23360</name>
</gene>
<dbReference type="Gene3D" id="1.10.3720.10">
    <property type="entry name" value="MetI-like"/>
    <property type="match status" value="1"/>
</dbReference>
<dbReference type="SUPFAM" id="SSF161098">
    <property type="entry name" value="MetI-like"/>
    <property type="match status" value="1"/>
</dbReference>
<comment type="subcellular location">
    <subcellularLocation>
        <location evidence="1 7">Cell membrane</location>
        <topology evidence="1 7">Multi-pass membrane protein</topology>
    </subcellularLocation>
</comment>
<dbReference type="GO" id="GO:0055085">
    <property type="term" value="P:transmembrane transport"/>
    <property type="evidence" value="ECO:0007669"/>
    <property type="project" value="InterPro"/>
</dbReference>
<feature type="transmembrane region" description="Helical" evidence="7">
    <location>
        <begin position="74"/>
        <end position="99"/>
    </location>
</feature>
<evidence type="ECO:0000256" key="3">
    <source>
        <dbReference type="ARBA" id="ARBA00022475"/>
    </source>
</evidence>
<feature type="transmembrane region" description="Helical" evidence="7">
    <location>
        <begin position="137"/>
        <end position="154"/>
    </location>
</feature>
<keyword evidence="6 7" id="KW-0472">Membrane</keyword>
<evidence type="ECO:0000256" key="5">
    <source>
        <dbReference type="ARBA" id="ARBA00022989"/>
    </source>
</evidence>
<dbReference type="InterPro" id="IPR025966">
    <property type="entry name" value="OppC_N"/>
</dbReference>
<sequence length="276" mass="28810">MDRSWKRFLSNRGALLGGAVVIIVCVVAVTANVIAPYPIDERSEKLAPPSAAHWLGTDTNEKDVLTWVIYGSRLSLTAGGLSIGLAILLGVPLGAAAGYFPGVVDQTIMRFIDVVLAFPAILIALLVMAALAPGWPAVIVAVGLINIPIFARQIRATTLTLRSHEYVTAAVAAGATTRHIFFWSLLPGLVGPLVVLATLGLGSAILEVAGLSFLGISGDPTIPEWGGMLAEAKNDLSTSIWPAIAPGLAISITILGFNLLGDGLRDALDPRLDHGK</sequence>
<proteinExistence type="inferred from homology"/>
<dbReference type="AlphaFoldDB" id="A0A5C5VAB3"/>
<dbReference type="GO" id="GO:0005886">
    <property type="term" value="C:plasma membrane"/>
    <property type="evidence" value="ECO:0007669"/>
    <property type="project" value="UniProtKB-SubCell"/>
</dbReference>
<evidence type="ECO:0000256" key="4">
    <source>
        <dbReference type="ARBA" id="ARBA00022692"/>
    </source>
</evidence>
<evidence type="ECO:0000259" key="8">
    <source>
        <dbReference type="PROSITE" id="PS50928"/>
    </source>
</evidence>
<comment type="similarity">
    <text evidence="7">Belongs to the binding-protein-dependent transport system permease family.</text>
</comment>
<dbReference type="InterPro" id="IPR050366">
    <property type="entry name" value="BP-dependent_transpt_permease"/>
</dbReference>
<keyword evidence="2 7" id="KW-0813">Transport</keyword>
<evidence type="ECO:0000256" key="1">
    <source>
        <dbReference type="ARBA" id="ARBA00004651"/>
    </source>
</evidence>
<dbReference type="Proteomes" id="UP000318878">
    <property type="component" value="Unassembled WGS sequence"/>
</dbReference>
<evidence type="ECO:0000256" key="7">
    <source>
        <dbReference type="RuleBase" id="RU363032"/>
    </source>
</evidence>
<dbReference type="EMBL" id="SJPF01000002">
    <property type="protein sequence ID" value="TWT34920.1"/>
    <property type="molecule type" value="Genomic_DNA"/>
</dbReference>
<evidence type="ECO:0000313" key="9">
    <source>
        <dbReference type="EMBL" id="TWT34920.1"/>
    </source>
</evidence>
<organism evidence="9 10">
    <name type="scientific">Blastopirellula retiformator</name>
    <dbReference type="NCBI Taxonomy" id="2527970"/>
    <lineage>
        <taxon>Bacteria</taxon>
        <taxon>Pseudomonadati</taxon>
        <taxon>Planctomycetota</taxon>
        <taxon>Planctomycetia</taxon>
        <taxon>Pirellulales</taxon>
        <taxon>Pirellulaceae</taxon>
        <taxon>Blastopirellula</taxon>
    </lineage>
</organism>
<dbReference type="PROSITE" id="PS50928">
    <property type="entry name" value="ABC_TM1"/>
    <property type="match status" value="1"/>
</dbReference>
<name>A0A5C5VAB3_9BACT</name>
<dbReference type="PANTHER" id="PTHR43386:SF1">
    <property type="entry name" value="D,D-DIPEPTIDE TRANSPORT SYSTEM PERMEASE PROTEIN DDPC-RELATED"/>
    <property type="match status" value="1"/>
</dbReference>
<keyword evidence="3" id="KW-1003">Cell membrane</keyword>
<dbReference type="Pfam" id="PF00528">
    <property type="entry name" value="BPD_transp_1"/>
    <property type="match status" value="1"/>
</dbReference>
<keyword evidence="10" id="KW-1185">Reference proteome</keyword>
<dbReference type="PANTHER" id="PTHR43386">
    <property type="entry name" value="OLIGOPEPTIDE TRANSPORT SYSTEM PERMEASE PROTEIN APPC"/>
    <property type="match status" value="1"/>
</dbReference>
<keyword evidence="5 7" id="KW-1133">Transmembrane helix</keyword>
<dbReference type="Pfam" id="PF12911">
    <property type="entry name" value="OppC_N"/>
    <property type="match status" value="1"/>
</dbReference>
<comment type="caution">
    <text evidence="9">The sequence shown here is derived from an EMBL/GenBank/DDBJ whole genome shotgun (WGS) entry which is preliminary data.</text>
</comment>
<evidence type="ECO:0000313" key="10">
    <source>
        <dbReference type="Proteomes" id="UP000318878"/>
    </source>
</evidence>
<feature type="domain" description="ABC transmembrane type-1" evidence="8">
    <location>
        <begin position="72"/>
        <end position="261"/>
    </location>
</feature>
<protein>
    <submittedName>
        <fullName evidence="9">Glutathione transport system permease protein GsiD</fullName>
    </submittedName>
</protein>